<evidence type="ECO:0000256" key="8">
    <source>
        <dbReference type="ARBA" id="ARBA00022840"/>
    </source>
</evidence>
<keyword evidence="11" id="KW-0808">Transferase</keyword>
<accession>A0A1F4SHD3</accession>
<reference evidence="11 12" key="1">
    <citation type="journal article" date="2016" name="Nat. Commun.">
        <title>Thousands of microbial genomes shed light on interconnected biogeochemical processes in an aquifer system.</title>
        <authorList>
            <person name="Anantharaman K."/>
            <person name="Brown C.T."/>
            <person name="Hug L.A."/>
            <person name="Sharon I."/>
            <person name="Castelle C.J."/>
            <person name="Probst A.J."/>
            <person name="Thomas B.C."/>
            <person name="Singh A."/>
            <person name="Wilkins M.J."/>
            <person name="Karaoz U."/>
            <person name="Brodie E.L."/>
            <person name="Williams K.H."/>
            <person name="Hubbard S.S."/>
            <person name="Banfield J.F."/>
        </authorList>
    </citation>
    <scope>NUCLEOTIDE SEQUENCE [LARGE SCALE GENOMIC DNA]</scope>
</reference>
<dbReference type="InterPro" id="IPR027417">
    <property type="entry name" value="P-loop_NTPase"/>
</dbReference>
<dbReference type="GO" id="GO:0002949">
    <property type="term" value="P:tRNA threonylcarbamoyladenosine modification"/>
    <property type="evidence" value="ECO:0007669"/>
    <property type="project" value="InterPro"/>
</dbReference>
<dbReference type="Pfam" id="PF02367">
    <property type="entry name" value="TsaE"/>
    <property type="match status" value="1"/>
</dbReference>
<evidence type="ECO:0000256" key="4">
    <source>
        <dbReference type="ARBA" id="ARBA00022490"/>
    </source>
</evidence>
<dbReference type="InterPro" id="IPR003442">
    <property type="entry name" value="T6A_TsaE"/>
</dbReference>
<dbReference type="SUPFAM" id="SSF52540">
    <property type="entry name" value="P-loop containing nucleoside triphosphate hydrolases"/>
    <property type="match status" value="1"/>
</dbReference>
<evidence type="ECO:0000313" key="12">
    <source>
        <dbReference type="Proteomes" id="UP000178417"/>
    </source>
</evidence>
<dbReference type="Gene3D" id="3.40.50.300">
    <property type="entry name" value="P-loop containing nucleotide triphosphate hydrolases"/>
    <property type="match status" value="1"/>
</dbReference>
<gene>
    <name evidence="11" type="ORF">A2310_05770</name>
</gene>
<comment type="similarity">
    <text evidence="2">Belongs to the TsaE family.</text>
</comment>
<evidence type="ECO:0000256" key="6">
    <source>
        <dbReference type="ARBA" id="ARBA00022723"/>
    </source>
</evidence>
<keyword evidence="6" id="KW-0479">Metal-binding</keyword>
<evidence type="ECO:0000256" key="3">
    <source>
        <dbReference type="ARBA" id="ARBA00019010"/>
    </source>
</evidence>
<keyword evidence="8" id="KW-0067">ATP-binding</keyword>
<proteinExistence type="inferred from homology"/>
<evidence type="ECO:0000256" key="10">
    <source>
        <dbReference type="ARBA" id="ARBA00032441"/>
    </source>
</evidence>
<keyword evidence="7" id="KW-0547">Nucleotide-binding</keyword>
<comment type="caution">
    <text evidence="11">The sequence shown here is derived from an EMBL/GenBank/DDBJ whole genome shotgun (WGS) entry which is preliminary data.</text>
</comment>
<evidence type="ECO:0000256" key="2">
    <source>
        <dbReference type="ARBA" id="ARBA00007599"/>
    </source>
</evidence>
<keyword evidence="4" id="KW-0963">Cytoplasm</keyword>
<dbReference type="AlphaFoldDB" id="A0A1F4SHD3"/>
<evidence type="ECO:0000313" key="11">
    <source>
        <dbReference type="EMBL" id="OGC19844.1"/>
    </source>
</evidence>
<sequence length="141" mass="16031">MKITTERASETIELGKKIGASLKENDVVALFGELGSGKTTFSQGIAKGLLIKDYVISPTFILINEYKGRIPLYHIDLYRLEKIDDIKDLGIEEYFYKNGVCLIEWAERLGPLLPKNAKIIEFEIIEENKRMINIKEPVANL</sequence>
<dbReference type="PANTHER" id="PTHR33540">
    <property type="entry name" value="TRNA THREONYLCARBAMOYLADENOSINE BIOSYNTHESIS PROTEIN TSAE"/>
    <property type="match status" value="1"/>
</dbReference>
<comment type="subcellular location">
    <subcellularLocation>
        <location evidence="1">Cytoplasm</location>
    </subcellularLocation>
</comment>
<evidence type="ECO:0000256" key="5">
    <source>
        <dbReference type="ARBA" id="ARBA00022694"/>
    </source>
</evidence>
<protein>
    <recommendedName>
        <fullName evidence="3">tRNA threonylcarbamoyladenosine biosynthesis protein TsaE</fullName>
    </recommendedName>
    <alternativeName>
        <fullName evidence="10">t(6)A37 threonylcarbamoyladenosine biosynthesis protein TsaE</fullName>
    </alternativeName>
</protein>
<evidence type="ECO:0000256" key="1">
    <source>
        <dbReference type="ARBA" id="ARBA00004496"/>
    </source>
</evidence>
<evidence type="ECO:0000256" key="7">
    <source>
        <dbReference type="ARBA" id="ARBA00022741"/>
    </source>
</evidence>
<dbReference type="GO" id="GO:0005524">
    <property type="term" value="F:ATP binding"/>
    <property type="evidence" value="ECO:0007669"/>
    <property type="project" value="UniProtKB-KW"/>
</dbReference>
<dbReference type="GO" id="GO:0016740">
    <property type="term" value="F:transferase activity"/>
    <property type="evidence" value="ECO:0007669"/>
    <property type="project" value="UniProtKB-KW"/>
</dbReference>
<dbReference type="STRING" id="1802579.A2310_05770"/>
<dbReference type="Proteomes" id="UP000178417">
    <property type="component" value="Unassembled WGS sequence"/>
</dbReference>
<evidence type="ECO:0000256" key="9">
    <source>
        <dbReference type="ARBA" id="ARBA00022842"/>
    </source>
</evidence>
<keyword evidence="9" id="KW-0460">Magnesium</keyword>
<dbReference type="GO" id="GO:0046872">
    <property type="term" value="F:metal ion binding"/>
    <property type="evidence" value="ECO:0007669"/>
    <property type="project" value="UniProtKB-KW"/>
</dbReference>
<organism evidence="11 12">
    <name type="scientific">candidate division WOR-1 bacterium RIFOXYB2_FULL_37_13</name>
    <dbReference type="NCBI Taxonomy" id="1802579"/>
    <lineage>
        <taxon>Bacteria</taxon>
        <taxon>Bacillati</taxon>
        <taxon>Saganbacteria</taxon>
    </lineage>
</organism>
<dbReference type="EMBL" id="MEUB01000058">
    <property type="protein sequence ID" value="OGC19844.1"/>
    <property type="molecule type" value="Genomic_DNA"/>
</dbReference>
<dbReference type="NCBIfam" id="TIGR00150">
    <property type="entry name" value="T6A_YjeE"/>
    <property type="match status" value="1"/>
</dbReference>
<dbReference type="PANTHER" id="PTHR33540:SF2">
    <property type="entry name" value="TRNA THREONYLCARBAMOYLADENOSINE BIOSYNTHESIS PROTEIN TSAE"/>
    <property type="match status" value="1"/>
</dbReference>
<keyword evidence="5" id="KW-0819">tRNA processing</keyword>
<name>A0A1F4SHD3_UNCSA</name>
<dbReference type="GO" id="GO:0005737">
    <property type="term" value="C:cytoplasm"/>
    <property type="evidence" value="ECO:0007669"/>
    <property type="project" value="UniProtKB-SubCell"/>
</dbReference>